<evidence type="ECO:0000256" key="3">
    <source>
        <dbReference type="SAM" id="Phobius"/>
    </source>
</evidence>
<feature type="compositionally biased region" description="Basic and acidic residues" evidence="2">
    <location>
        <begin position="820"/>
        <end position="854"/>
    </location>
</feature>
<feature type="compositionally biased region" description="Polar residues" evidence="2">
    <location>
        <begin position="610"/>
        <end position="630"/>
    </location>
</feature>
<evidence type="ECO:0000256" key="1">
    <source>
        <dbReference type="SAM" id="Coils"/>
    </source>
</evidence>
<keyword evidence="3" id="KW-1133">Transmembrane helix</keyword>
<dbReference type="EMBL" id="CP069037">
    <property type="protein sequence ID" value="QRD03244.1"/>
    <property type="molecule type" value="Genomic_DNA"/>
</dbReference>
<sequence>MVDWRYMLLPLAAVHELMQPQPWTSSELNLRRARTDASTHTFDRISSTTNAVVSLKKFHVWEMSLAALVAKVAVLEPEILEEISGARQFGKHPSIIKINLALKRFKTRFESDDLPTSGDIHGFLDSIENVPDLDVLSSQHFSDLYFSECFHKALDSTLYVIIARLQERSSHADLLRTINESSDGKSLAVKAVERTLVRSLGLLLLCSATLGHDQTPWTVFQNLESSTLGGRPFMRKRFTKYQKRLRNLLDLSILQHMPPEEYFTYDIRHGKGRSRPYNVRREEPVSSLTEITQSWDITKSPEGLTWIHVPSTNGLTVKALIVAVRDDFVDSFTMRFHLSHVAPGDPLLTYREVQYWSDATDGIALNVIVFPCLALTTIGQHIARRGEYKVLRDMLTTATSGAYSSDCTVHLDRTLDEAYFPGLSASDLAVRNADQIVSGKYSTSESWPKDNVPIVIVPQLWLWRIGNVIVSAHNTTQQSGNLRHIVWRDKGSGPARYAPIVDQMDADLQMGLIMTDFIYAFGQETTLNDGSKVPPTLDLFESRVVSLLSEVKTYIRDTKRNAIDYDTEERFYHVLSDCRSELAMLQHVLEQQDEILNSLLEDCCHPQPFASNQPNSTSMTPSQTPASGSPLSHIEPVPDWTPVRKGQVILERYQKRIRKIDGDAERIEKNVQDLLNLKRTYASVQDSHASVLLSIAAIGFAVVTIIFAPLAFLTALFALDMQGFDRLRVHVTSENEPGGLSGAGGKQDLAANVVTNKDAVYDSRKMAGVFISTEILTILVTCLLVWASLRWFGIEFGDFRIGQDAKHQSESSTAQGSDTALDKNTVKGSRDQRKGGSFWKRTESRGSDKHADLA</sequence>
<feature type="coiled-coil region" evidence="1">
    <location>
        <begin position="650"/>
        <end position="677"/>
    </location>
</feature>
<evidence type="ECO:0000256" key="2">
    <source>
        <dbReference type="SAM" id="MobiDB-lite"/>
    </source>
</evidence>
<dbReference type="AlphaFoldDB" id="A0A7U2I695"/>
<reference evidence="5" key="1">
    <citation type="journal article" date="2021" name="BMC Genomics">
        <title>Chromosome-level genome assembly and manually-curated proteome of model necrotroph Parastagonospora nodorum Sn15 reveals a genome-wide trove of candidate effector homologs, and redundancy of virulence-related functions within an accessory chromosome.</title>
        <authorList>
            <person name="Bertazzoni S."/>
            <person name="Jones D.A.B."/>
            <person name="Phan H.T."/>
            <person name="Tan K.-C."/>
            <person name="Hane J.K."/>
        </authorList>
    </citation>
    <scope>NUCLEOTIDE SEQUENCE [LARGE SCALE GENOMIC DNA]</scope>
    <source>
        <strain evidence="5">SN15 / ATCC MYA-4574 / FGSC 10173)</strain>
    </source>
</reference>
<keyword evidence="3" id="KW-0472">Membrane</keyword>
<feature type="region of interest" description="Disordered" evidence="2">
    <location>
        <begin position="808"/>
        <end position="854"/>
    </location>
</feature>
<keyword evidence="1" id="KW-0175">Coiled coil</keyword>
<protein>
    <submittedName>
        <fullName evidence="4">Uncharacterized protein</fullName>
    </submittedName>
</protein>
<keyword evidence="5" id="KW-1185">Reference proteome</keyword>
<dbReference type="OrthoDB" id="341259at2759"/>
<name>A0A7U2I695_PHANO</name>
<evidence type="ECO:0000313" key="5">
    <source>
        <dbReference type="Proteomes" id="UP000663193"/>
    </source>
</evidence>
<organism evidence="4 5">
    <name type="scientific">Phaeosphaeria nodorum (strain SN15 / ATCC MYA-4574 / FGSC 10173)</name>
    <name type="common">Glume blotch fungus</name>
    <name type="synonym">Parastagonospora nodorum</name>
    <dbReference type="NCBI Taxonomy" id="321614"/>
    <lineage>
        <taxon>Eukaryota</taxon>
        <taxon>Fungi</taxon>
        <taxon>Dikarya</taxon>
        <taxon>Ascomycota</taxon>
        <taxon>Pezizomycotina</taxon>
        <taxon>Dothideomycetes</taxon>
        <taxon>Pleosporomycetidae</taxon>
        <taxon>Pleosporales</taxon>
        <taxon>Pleosporineae</taxon>
        <taxon>Phaeosphaeriaceae</taxon>
        <taxon>Parastagonospora</taxon>
    </lineage>
</organism>
<feature type="transmembrane region" description="Helical" evidence="3">
    <location>
        <begin position="767"/>
        <end position="789"/>
    </location>
</feature>
<dbReference type="VEuPathDB" id="FungiDB:JI435_100130"/>
<proteinExistence type="predicted"/>
<feature type="region of interest" description="Disordered" evidence="2">
    <location>
        <begin position="610"/>
        <end position="636"/>
    </location>
</feature>
<evidence type="ECO:0000313" key="4">
    <source>
        <dbReference type="EMBL" id="QRD03244.1"/>
    </source>
</evidence>
<accession>A0A7U2I695</accession>
<keyword evidence="3" id="KW-0812">Transmembrane</keyword>
<feature type="transmembrane region" description="Helical" evidence="3">
    <location>
        <begin position="691"/>
        <end position="719"/>
    </location>
</feature>
<dbReference type="Proteomes" id="UP000663193">
    <property type="component" value="Chromosome 15"/>
</dbReference>
<gene>
    <name evidence="4" type="ORF">JI435_100130</name>
</gene>